<feature type="coiled-coil region" evidence="1">
    <location>
        <begin position="618"/>
        <end position="666"/>
    </location>
</feature>
<proteinExistence type="predicted"/>
<dbReference type="PROSITE" id="PS50222">
    <property type="entry name" value="EF_HAND_2"/>
    <property type="match status" value="1"/>
</dbReference>
<sequence length="773" mass="88265">GQKSLDRPEKKRKVASEESEPPKKAKEAEAAQAEAEHLAEPAEEDKETAAEVLKKFVEHVERVGAEMRPLHEWCQNFSLSRRPAEARKMIQVCQGKLVEIKEQEGRVNRLQLEMERIHRNPTLSAKQLKTANDAFAEFAKDWAEIVTKISEALNVLSGHSDQDEEAVVARGIEQWIEGCDRVLNEMGKASVSERALRAKRIKEQWDLQNANLTFIQKDHLKRAILTKGDTDDVIQKIETALNGPWQSVGIISKLREDLGRIEKILETCRAENLPIVEKMLGSDPEIEQETITVWRERCVKLSTDWTTLSDSLEDTLSCVKREQKKSVQKAIDEGDRLLETLEKTLEESESAADAESLSEHLDQIESLLEQVPDTSRLEPVVDAIDENFVRDSWQRHSASRDKISQRAKERLQQIAENVKQCERMDEIAADLDRWMPRFCGLLAARKGADISALDVPEEYKKPFEAGQLIVTMQDEYSEMAGKVEEMEKIARDAPQNERLAEQLQHAQKHFSDVSVRFAEFRQPVHFEGRLEKCVDQLATIEQSIDEMTGIKLVALDNGYLEAKAVAKKLVTIDEDLKDLEGGREKLMADGILDKKEAAEIRDKIHGARRKTKELGLRAEEAVDRLDDCRILAEKLKNETKSVDTVLESLETRLEEYGRQESMLDEEKIEQMVNEWNRNESLLLSLEELERVLKAKAVDLDTRASSGERRRRAQELKTRLDAWNLTAREMNDDGDELLLEVDELHEDLLRKLDEVEAEDDPKEVSISIFSLSCS</sequence>
<feature type="compositionally biased region" description="Basic and acidic residues" evidence="2">
    <location>
        <begin position="1"/>
        <end position="40"/>
    </location>
</feature>
<evidence type="ECO:0000313" key="5">
    <source>
        <dbReference type="Proteomes" id="UP001177023"/>
    </source>
</evidence>
<feature type="region of interest" description="Disordered" evidence="2">
    <location>
        <begin position="1"/>
        <end position="47"/>
    </location>
</feature>
<feature type="coiled-coil region" evidence="1">
    <location>
        <begin position="327"/>
        <end position="358"/>
    </location>
</feature>
<evidence type="ECO:0000256" key="2">
    <source>
        <dbReference type="SAM" id="MobiDB-lite"/>
    </source>
</evidence>
<dbReference type="Proteomes" id="UP001177023">
    <property type="component" value="Unassembled WGS sequence"/>
</dbReference>
<evidence type="ECO:0000259" key="3">
    <source>
        <dbReference type="PROSITE" id="PS50222"/>
    </source>
</evidence>
<reference evidence="4" key="1">
    <citation type="submission" date="2023-06" db="EMBL/GenBank/DDBJ databases">
        <authorList>
            <person name="Delattre M."/>
        </authorList>
    </citation>
    <scope>NUCLEOTIDE SEQUENCE</scope>
    <source>
        <strain evidence="4">AF72</strain>
    </source>
</reference>
<evidence type="ECO:0000256" key="1">
    <source>
        <dbReference type="SAM" id="Coils"/>
    </source>
</evidence>
<feature type="non-terminal residue" evidence="4">
    <location>
        <position position="773"/>
    </location>
</feature>
<gene>
    <name evidence="4" type="ORF">MSPICULIGERA_LOCUS3074</name>
</gene>
<feature type="domain" description="EF-hand" evidence="3">
    <location>
        <begin position="663"/>
        <end position="698"/>
    </location>
</feature>
<dbReference type="EMBL" id="CATQJA010000873">
    <property type="protein sequence ID" value="CAJ0564399.1"/>
    <property type="molecule type" value="Genomic_DNA"/>
</dbReference>
<dbReference type="GO" id="GO:0005509">
    <property type="term" value="F:calcium ion binding"/>
    <property type="evidence" value="ECO:0007669"/>
    <property type="project" value="InterPro"/>
</dbReference>
<feature type="coiled-coil region" evidence="1">
    <location>
        <begin position="712"/>
        <end position="757"/>
    </location>
</feature>
<feature type="non-terminal residue" evidence="4">
    <location>
        <position position="1"/>
    </location>
</feature>
<protein>
    <recommendedName>
        <fullName evidence="3">EF-hand domain-containing protein</fullName>
    </recommendedName>
</protein>
<comment type="caution">
    <text evidence="4">The sequence shown here is derived from an EMBL/GenBank/DDBJ whole genome shotgun (WGS) entry which is preliminary data.</text>
</comment>
<keyword evidence="1" id="KW-0175">Coiled coil</keyword>
<evidence type="ECO:0000313" key="4">
    <source>
        <dbReference type="EMBL" id="CAJ0564399.1"/>
    </source>
</evidence>
<dbReference type="InterPro" id="IPR002048">
    <property type="entry name" value="EF_hand_dom"/>
</dbReference>
<keyword evidence="5" id="KW-1185">Reference proteome</keyword>
<dbReference type="AlphaFoldDB" id="A0AA36C946"/>
<organism evidence="4 5">
    <name type="scientific">Mesorhabditis spiculigera</name>
    <dbReference type="NCBI Taxonomy" id="96644"/>
    <lineage>
        <taxon>Eukaryota</taxon>
        <taxon>Metazoa</taxon>
        <taxon>Ecdysozoa</taxon>
        <taxon>Nematoda</taxon>
        <taxon>Chromadorea</taxon>
        <taxon>Rhabditida</taxon>
        <taxon>Rhabditina</taxon>
        <taxon>Rhabditomorpha</taxon>
        <taxon>Rhabditoidea</taxon>
        <taxon>Rhabditidae</taxon>
        <taxon>Mesorhabditinae</taxon>
        <taxon>Mesorhabditis</taxon>
    </lineage>
</organism>
<accession>A0AA36C946</accession>
<name>A0AA36C946_9BILA</name>